<proteinExistence type="predicted"/>
<accession>A0ACB8H5U2</accession>
<comment type="caution">
    <text evidence="1">The sequence shown here is derived from an EMBL/GenBank/DDBJ whole genome shotgun (WGS) entry which is preliminary data.</text>
</comment>
<protein>
    <submittedName>
        <fullName evidence="1">Autophagy-related protein 18h</fullName>
    </submittedName>
</protein>
<evidence type="ECO:0000313" key="2">
    <source>
        <dbReference type="Proteomes" id="UP000664032"/>
    </source>
</evidence>
<dbReference type="EMBL" id="JAFIQS020000004">
    <property type="protein sequence ID" value="KAH9483355.1"/>
    <property type="molecule type" value="Genomic_DNA"/>
</dbReference>
<gene>
    <name evidence="1" type="ORF">JR316_0005461</name>
</gene>
<keyword evidence="2" id="KW-1185">Reference proteome</keyword>
<evidence type="ECO:0000313" key="1">
    <source>
        <dbReference type="EMBL" id="KAH9483355.1"/>
    </source>
</evidence>
<name>A0ACB8H5U2_PSICU</name>
<dbReference type="Proteomes" id="UP000664032">
    <property type="component" value="Unassembled WGS sequence"/>
</dbReference>
<sequence length="1913" mass="200410">MPPRSSRASNARNQQQHRQHQHQHQQPTPPITDNDNDNDNDKDSPRRGLTADLSPPAQLPTPLPDTGAVVPQADLELLPPFELDGDARASVETGVYANVEGVTERERGRERGRVRVSPSDGDHDSDKHRDHDNTNQSHFTGNLTGALMPVTVGAGMLALSDKEANSSSYPAVADEEVSEDLAQTYTYAPQDITPNRRTTVEEHGSPPPLPIPPRTSVTGEQAFRYRQEDVMWDEEFQNVQHTGGVRETSSGSAYARPDASTSPPVSSTSPLRRNSSSTSNQQPASILDTLNRTIRGHMPYAPPSSVPAPPAVSRRRVEGVGAGGFGFSVKSSGGGDREREARMKQEFEREYERDGDDEDYERHGGYGHAPNTQQDREYRPTHPTAKHRSVDLGVEHEEGPYGGGGGGGGGYGYGYGMEHTRGYSEAMNQGVEPGIGTRIPGRRDLKSGEYGISGGRGRGAVGMERDSGVDHGYGYGGYGYGYGEEGEGVEKGRGSMGVGGGVENVKGAGVARGQGQNQGLVRVRDDGIVGARWDVLNDRRVLVVAYPSALQIWDTYDLKAIREVVRLRFDASASSGTQTQWSALFALGREPMGTVKGKVAGHGVGGRMGSGRDDFTIRVAHAVILPTTSRRAKAATRDKDVFEDERPLLGLLLEAEAAEEDGNAGVESVTEVVFVVYSLRTHRVVKHIPLSGIPDFRSRAGTFDVSKDFVVLSTKSPPTLHILSSATFRRLHTIHSTSLEAFTSPPRIPPPTPHGSEMNVDVAGISTAAGGPPSVHADATTGKSRTGAFSSGLSLSIANAISNALYAPGSRSSTPASVNPSGNAEQADGSVSVPVVYPSPVFALSGRLLAYASPVPGRSTGTSGGDAGSMSPGGVGGVGSSPSPSSFLSVGTGITSGISKASRRLSSSSSASVHSNAPSSASSSSAPFGLSAISGIGASIPRTQAEVGHAALRVSESVVSGMRFLGGMAVDAARSRVGAGVGGGVPVRQGTPVGAGRAGGSVSGGGNGRYISRSAPDNAEDVDDSAAAQALRERRYSANASAAVGSVPSSSSYVSSHAVAPHTTGVVEHGHYVTVLDLAPLLDSNSSEADGFGRDLESTVKNIHDVGVVYNDELVDDMRPIRTPMKIDEFNASRSQPVAGLCFAQDGTSVGVITRDGHSVKVFRLRPVPSVVRLGERNTSSELVEETGLQEPPQGPRASQVYDLYRGRTSAVVEGVDWAKDGRWVAVGTRNRTVHVFATNPYGGKTDLRSHMEGRVRNVDVIEHPMTSLNAIAKLRGTKGAQAQASAPLAFTFLSPCDVLSAPDLAPPRSPAAPPPMNIVSRSPSSPKTGYTSHAHASASSTSTTTSASGGKRSTNFQDVLLFDPASGVLSLRRLALDKQPVRDVVGASVHALGVGVTSISLPGVGGVGRLSSSSPSTKGGLGTAAISGSGSGSGSGSAGTETQMELTAKESVLATWTLFARRDREWAEIKTPVVPPVKGPVSVGSPRDWLAEGEITTGSNSKRVLPRSLYLSHQFLFHTLGEDYHALIRRYQFDIAGDRIDVRRQVEISAYSSSSPVSGLPLPGAISSGGSGSGSSVGREHMLDFSPSSPPHSHSHMHSHSIQRVSSSFDEPIASAISGRFFEPDHPNVYGSSAGTTSTSNAHARSHSVSGAIPPILPMYPNGGVHATGGSFRNAIAIPIGRKMAGIGDGVSEGVARLRREMLQKAKTGGAGRKEREREDNSGGQQQVVPLEFDEEDEDFVGHAGEGSGNVTSAPSSTLNATYMQQPQQQSHLQLVSDVDGGDVVGAVDEEIWDGGWDMQDRMAVEEQEGFYELDGRGVGFVSGLNVAGVSGGGSAAITRVVSGSRGGGISGPSQGVSDELQPLDASSASARHPQTLATAIEPNLIDLESSFTAPSNNTKNANRKTKQKRRG</sequence>
<organism evidence="1 2">
    <name type="scientific">Psilocybe cubensis</name>
    <name type="common">Psychedelic mushroom</name>
    <name type="synonym">Stropharia cubensis</name>
    <dbReference type="NCBI Taxonomy" id="181762"/>
    <lineage>
        <taxon>Eukaryota</taxon>
        <taxon>Fungi</taxon>
        <taxon>Dikarya</taxon>
        <taxon>Basidiomycota</taxon>
        <taxon>Agaricomycotina</taxon>
        <taxon>Agaricomycetes</taxon>
        <taxon>Agaricomycetidae</taxon>
        <taxon>Agaricales</taxon>
        <taxon>Agaricineae</taxon>
        <taxon>Strophariaceae</taxon>
        <taxon>Psilocybe</taxon>
    </lineage>
</organism>
<reference evidence="1" key="1">
    <citation type="submission" date="2021-10" db="EMBL/GenBank/DDBJ databases">
        <title>Psilocybe cubensis genome.</title>
        <authorList>
            <person name="Mckernan K.J."/>
            <person name="Crawford S."/>
            <person name="Trippe A."/>
            <person name="Kane L.T."/>
            <person name="Mclaughlin S."/>
        </authorList>
    </citation>
    <scope>NUCLEOTIDE SEQUENCE</scope>
    <source>
        <strain evidence="1">MGC-MH-2018</strain>
    </source>
</reference>